<organism evidence="6 7">
    <name type="scientific">Trametes pubescens</name>
    <name type="common">White-rot fungus</name>
    <dbReference type="NCBI Taxonomy" id="154538"/>
    <lineage>
        <taxon>Eukaryota</taxon>
        <taxon>Fungi</taxon>
        <taxon>Dikarya</taxon>
        <taxon>Basidiomycota</taxon>
        <taxon>Agaricomycotina</taxon>
        <taxon>Agaricomycetes</taxon>
        <taxon>Polyporales</taxon>
        <taxon>Polyporaceae</taxon>
        <taxon>Trametes</taxon>
    </lineage>
</organism>
<protein>
    <submittedName>
        <fullName evidence="6">Small heat shock protein C4</fullName>
    </submittedName>
</protein>
<keyword evidence="7" id="KW-1185">Reference proteome</keyword>
<dbReference type="AlphaFoldDB" id="A0A1M2VXD4"/>
<evidence type="ECO:0000259" key="5">
    <source>
        <dbReference type="PROSITE" id="PS51203"/>
    </source>
</evidence>
<feature type="domain" description="CS" evidence="5">
    <location>
        <begin position="49"/>
        <end position="156"/>
    </location>
</feature>
<keyword evidence="6" id="KW-0346">Stress response</keyword>
<evidence type="ECO:0000313" key="7">
    <source>
        <dbReference type="Proteomes" id="UP000184267"/>
    </source>
</evidence>
<dbReference type="CDD" id="cd06464">
    <property type="entry name" value="ACD_sHsps-like"/>
    <property type="match status" value="1"/>
</dbReference>
<dbReference type="PROSITE" id="PS51203">
    <property type="entry name" value="CS"/>
    <property type="match status" value="1"/>
</dbReference>
<dbReference type="SUPFAM" id="SSF49764">
    <property type="entry name" value="HSP20-like chaperones"/>
    <property type="match status" value="1"/>
</dbReference>
<dbReference type="PANTHER" id="PTHR38248">
    <property type="entry name" value="FUNK1 6"/>
    <property type="match status" value="1"/>
</dbReference>
<dbReference type="Gene3D" id="2.60.40.790">
    <property type="match status" value="1"/>
</dbReference>
<comment type="similarity">
    <text evidence="1 2">Belongs to the small heat shock protein (HSP20) family.</text>
</comment>
<dbReference type="OMA" id="WINITKP"/>
<dbReference type="InterPro" id="IPR011009">
    <property type="entry name" value="Kinase-like_dom_sf"/>
</dbReference>
<evidence type="ECO:0000256" key="3">
    <source>
        <dbReference type="SAM" id="MobiDB-lite"/>
    </source>
</evidence>
<feature type="region of interest" description="Disordered" evidence="3">
    <location>
        <begin position="530"/>
        <end position="555"/>
    </location>
</feature>
<feature type="region of interest" description="Disordered" evidence="3">
    <location>
        <begin position="680"/>
        <end position="708"/>
    </location>
</feature>
<name>A0A1M2VXD4_TRAPU</name>
<dbReference type="InterPro" id="IPR007052">
    <property type="entry name" value="CS_dom"/>
</dbReference>
<dbReference type="InterPro" id="IPR040976">
    <property type="entry name" value="Pkinase_fungal"/>
</dbReference>
<evidence type="ECO:0000256" key="1">
    <source>
        <dbReference type="PROSITE-ProRule" id="PRU00285"/>
    </source>
</evidence>
<dbReference type="Pfam" id="PF00011">
    <property type="entry name" value="HSP20"/>
    <property type="match status" value="1"/>
</dbReference>
<gene>
    <name evidence="6" type="ORF">TRAPUB_11189</name>
</gene>
<sequence>MALSTFFTEPFYSLADFDRLFDEAFNARTSAVGPRQPGNLNSGDAVSRPLRPRLDLHEDQEKNLVTATFELPGLSKENVQIDVRDNVLTVSGESTISSERDDKGYSVRERRFGKFSRSLPLPQGIKPEEIKASMENGVLAVTFPRTTPEQAPKKITISQLSGRIHIYGDTTDQFIDALLPCSTPYVWDGTSVHNAFKAYAVKPGKKRSVCDNLVSGLSALVKPFPAKTRPNFINTFGKPAFDFPFDALMNEHHRTAPDISVSFPGRSLGDSPSWEHISTVIESKRKARQDPFVLDGWARTKAIEQLAKNARNLMFAHGLLAAFVVGIYGDTVRLIRFDRTCALISVPFNIKNGGPRLLQKFFWHFTHPLVGKTVAGADPTVMELSSADQGWVKSELRRARVLHWQAHVAEISQGRRVEVYDEKTGRCVPYLLYQALNVNGRLFSRATMIWRAIEDTRIWKDGRLIPDPSRTTPVKPQIMKEYWRQLARIAEAKFYQRLNERIEQEDQYGLATMVCGGDLGEFALRQWNNARRHQRETEPSKPEPPSSSLSSLSSTASPLASNIASAEGYVPGTDFPLLHPQHQTCSWRLASGEDDWHRERSLVRMVIDDVGRPLTEFRSTYELVCALRDAIRGHQQAWQKARVMHRDVSVGNIMIVDEPQENKYTGFLHDYDFSVMDPDLDETYDETPPPSSPSSSSLSCGSSGGKPAKLAPERIGTYYFFACELLRVDYPGIVRRIDHDLESFYWVLLWVVTRHTDHGHPYGVLLCQRIFKFGNDDDSVDAKKGWVYRRASTLNISRNKPLSHLLARFNRLVIRHLPRPSGFVVAPLDYEPVLEVFDEAIAMTGWPMNDWRPCAVPIACAVEPKDEGIPVGVATCPLPGETAATARQLAGNGRHVPSKLPPLPARSKLPAPIACPARPEVYLGSSSKKRSSTVMEEEVLGSRGTAWTAQHILGDRSKRLKTNEGAASPMA</sequence>
<evidence type="ECO:0000256" key="2">
    <source>
        <dbReference type="RuleBase" id="RU003616"/>
    </source>
</evidence>
<feature type="compositionally biased region" description="Low complexity" evidence="3">
    <location>
        <begin position="546"/>
        <end position="555"/>
    </location>
</feature>
<proteinExistence type="inferred from homology"/>
<feature type="domain" description="SHSP" evidence="4">
    <location>
        <begin position="45"/>
        <end position="160"/>
    </location>
</feature>
<dbReference type="PROSITE" id="PS01031">
    <property type="entry name" value="SHSP"/>
    <property type="match status" value="1"/>
</dbReference>
<evidence type="ECO:0000259" key="4">
    <source>
        <dbReference type="PROSITE" id="PS01031"/>
    </source>
</evidence>
<feature type="compositionally biased region" description="Low complexity" evidence="3">
    <location>
        <begin position="693"/>
        <end position="707"/>
    </location>
</feature>
<dbReference type="SUPFAM" id="SSF56112">
    <property type="entry name" value="Protein kinase-like (PK-like)"/>
    <property type="match status" value="1"/>
</dbReference>
<dbReference type="InterPro" id="IPR002068">
    <property type="entry name" value="A-crystallin/Hsp20_dom"/>
</dbReference>
<dbReference type="Pfam" id="PF17667">
    <property type="entry name" value="Pkinase_fungal"/>
    <property type="match status" value="1"/>
</dbReference>
<dbReference type="InterPro" id="IPR008978">
    <property type="entry name" value="HSP20-like_chaperone"/>
</dbReference>
<accession>A0A1M2VXD4</accession>
<comment type="caution">
    <text evidence="6">The sequence shown here is derived from an EMBL/GenBank/DDBJ whole genome shotgun (WGS) entry which is preliminary data.</text>
</comment>
<dbReference type="OrthoDB" id="2797568at2759"/>
<dbReference type="STRING" id="154538.A0A1M2VXD4"/>
<dbReference type="PANTHER" id="PTHR38248:SF2">
    <property type="entry name" value="FUNK1 11"/>
    <property type="match status" value="1"/>
</dbReference>
<evidence type="ECO:0000313" key="6">
    <source>
        <dbReference type="EMBL" id="OJT12255.1"/>
    </source>
</evidence>
<reference evidence="6 7" key="1">
    <citation type="submission" date="2016-10" db="EMBL/GenBank/DDBJ databases">
        <title>Genome sequence of the basidiomycete white-rot fungus Trametes pubescens.</title>
        <authorList>
            <person name="Makela M.R."/>
            <person name="Granchi Z."/>
            <person name="Peng M."/>
            <person name="De Vries R.P."/>
            <person name="Grigoriev I."/>
            <person name="Riley R."/>
            <person name="Hilden K."/>
        </authorList>
    </citation>
    <scope>NUCLEOTIDE SEQUENCE [LARGE SCALE GENOMIC DNA]</scope>
    <source>
        <strain evidence="6 7">FBCC735</strain>
    </source>
</reference>
<dbReference type="Proteomes" id="UP000184267">
    <property type="component" value="Unassembled WGS sequence"/>
</dbReference>
<dbReference type="EMBL" id="MNAD01000504">
    <property type="protein sequence ID" value="OJT12255.1"/>
    <property type="molecule type" value="Genomic_DNA"/>
</dbReference>